<reference evidence="1" key="1">
    <citation type="submission" date="2021-01" db="EMBL/GenBank/DDBJ databases">
        <authorList>
            <consortium name="Genoscope - CEA"/>
            <person name="William W."/>
        </authorList>
    </citation>
    <scope>NUCLEOTIDE SEQUENCE</scope>
</reference>
<comment type="caution">
    <text evidence="1">The sequence shown here is derived from an EMBL/GenBank/DDBJ whole genome shotgun (WGS) entry which is preliminary data.</text>
</comment>
<evidence type="ECO:0000313" key="2">
    <source>
        <dbReference type="Proteomes" id="UP000692954"/>
    </source>
</evidence>
<protein>
    <submittedName>
        <fullName evidence="1">Uncharacterized protein</fullName>
    </submittedName>
</protein>
<keyword evidence="2" id="KW-1185">Reference proteome</keyword>
<dbReference type="OrthoDB" id="292501at2759"/>
<gene>
    <name evidence="1" type="ORF">PSON_ATCC_30995.1.T0800165</name>
</gene>
<dbReference type="AlphaFoldDB" id="A0A8S1PKN7"/>
<sequence length="158" mass="18808">MHSRIKSDTVFVSHIQDLQQSTSNKILKSELDLVQSEQTEIYTGMFKEFKQDAIFSPVIKTNHSRNSQFLVNENDQEFEEHSIWEDAEQIPVGNNKENKLISFLELYKYRQESTTKKPVSSYNVIQMTKKLINRHYHCKIKYSGIDKVQWIDFRDWTK</sequence>
<dbReference type="EMBL" id="CAJJDN010000080">
    <property type="protein sequence ID" value="CAD8103579.1"/>
    <property type="molecule type" value="Genomic_DNA"/>
</dbReference>
<organism evidence="1 2">
    <name type="scientific">Paramecium sonneborni</name>
    <dbReference type="NCBI Taxonomy" id="65129"/>
    <lineage>
        <taxon>Eukaryota</taxon>
        <taxon>Sar</taxon>
        <taxon>Alveolata</taxon>
        <taxon>Ciliophora</taxon>
        <taxon>Intramacronucleata</taxon>
        <taxon>Oligohymenophorea</taxon>
        <taxon>Peniculida</taxon>
        <taxon>Parameciidae</taxon>
        <taxon>Paramecium</taxon>
    </lineage>
</organism>
<accession>A0A8S1PKN7</accession>
<evidence type="ECO:0000313" key="1">
    <source>
        <dbReference type="EMBL" id="CAD8103579.1"/>
    </source>
</evidence>
<name>A0A8S1PKN7_9CILI</name>
<proteinExistence type="predicted"/>
<dbReference type="Proteomes" id="UP000692954">
    <property type="component" value="Unassembled WGS sequence"/>
</dbReference>